<feature type="transmembrane region" description="Helical" evidence="7">
    <location>
        <begin position="240"/>
        <end position="258"/>
    </location>
</feature>
<dbReference type="Pfam" id="PF00999">
    <property type="entry name" value="Na_H_Exchanger"/>
    <property type="match status" value="1"/>
</dbReference>
<evidence type="ECO:0000256" key="7">
    <source>
        <dbReference type="SAM" id="Phobius"/>
    </source>
</evidence>
<evidence type="ECO:0000313" key="11">
    <source>
        <dbReference type="Proteomes" id="UP000257323"/>
    </source>
</evidence>
<comment type="subcellular location">
    <subcellularLocation>
        <location evidence="1">Membrane</location>
        <topology evidence="1">Multi-pass membrane protein</topology>
    </subcellularLocation>
</comment>
<evidence type="ECO:0000256" key="3">
    <source>
        <dbReference type="ARBA" id="ARBA00022448"/>
    </source>
</evidence>
<comment type="caution">
    <text evidence="10">The sequence shown here is derived from an EMBL/GenBank/DDBJ whole genome shotgun (WGS) entry which is preliminary data.</text>
</comment>
<evidence type="ECO:0000256" key="5">
    <source>
        <dbReference type="ARBA" id="ARBA00022989"/>
    </source>
</evidence>
<dbReference type="Pfam" id="PF02254">
    <property type="entry name" value="TrkA_N"/>
    <property type="match status" value="1"/>
</dbReference>
<dbReference type="PANTHER" id="PTHR42751">
    <property type="entry name" value="SODIUM/HYDROGEN EXCHANGER FAMILY/TRKA DOMAIN PROTEIN"/>
    <property type="match status" value="1"/>
</dbReference>
<sequence length="657" mass="71418">MTLFLLAELLTVLLASILVIVLFNRLRIPAVVGFLITGIIIGPGGLALVKNPGMINALAEIGVMMLLFIIGIEFSLERLQRIQRYFWFGGSLQVLITVAVVSLLSRFLGATVEVAITYGFLVALSSTAVVLKLLSDRGQVDAPHGQISMGILIFQDMALVPMLALIPLLANLQAVSLTALSGRFLLSLAAVAAVFFVARKVMPAIISVIVRTRIKEIFLMSALLACLGMAYLTSSLGLSLALGAFLAGIIISESYYSHQVVSDILPFKDVFNSLFFVSIGLLLDTRLAWNLGWRVLAVVAGIILVKLGIVFLTVRLLGFNSRVSLLTALGLAQIGEFSFVLAGVARENGLLTGQVFQVFMASSVLTILVTPLLMAIGPRLAERIRDRLGRPVSPELASIKAQSLQDHVIIAGFGLNGRNLARVLKETGISYVIVEINPDTFRVACQGGEPIIFGDASSQVILKEAGLDRARSLVVAISDPDGARRAVHTARNLNPEIFIIVRTRFASEIEELYSLGANDVIPEEFETSIEIFVRVLEKYHLPRNIINTQVQIIRSERYGILRGARSSSRRLSEKIYDYLEAGVVETYLVPAGSWVAGKTLGEIDLRGKTGVTVIAVVRNEKTHSGPGAEFRLDERDILVLVGDHRAMDEAFAYLGRE</sequence>
<feature type="transmembrane region" description="Helical" evidence="7">
    <location>
        <begin position="115"/>
        <end position="135"/>
    </location>
</feature>
<keyword evidence="3" id="KW-0813">Transport</keyword>
<evidence type="ECO:0000256" key="6">
    <source>
        <dbReference type="ARBA" id="ARBA00023136"/>
    </source>
</evidence>
<comment type="similarity">
    <text evidence="2">Belongs to the monovalent cation:proton antiporter 2 (CPA2) transporter (TC 2.A.37) family.</text>
</comment>
<dbReference type="SUPFAM" id="SSF116726">
    <property type="entry name" value="TrkA C-terminal domain-like"/>
    <property type="match status" value="1"/>
</dbReference>
<evidence type="ECO:0000259" key="8">
    <source>
        <dbReference type="PROSITE" id="PS51201"/>
    </source>
</evidence>
<dbReference type="InterPro" id="IPR006037">
    <property type="entry name" value="RCK_C"/>
</dbReference>
<feature type="transmembrane region" description="Helical" evidence="7">
    <location>
        <begin position="86"/>
        <end position="109"/>
    </location>
</feature>
<reference evidence="10 11" key="1">
    <citation type="submission" date="2018-08" db="EMBL/GenBank/DDBJ databases">
        <title>Genome analysis of the thermophilic bacterium of the candidate phylum Aminicenantes from deep subsurface aquifer revealed its physiology and ecological role.</title>
        <authorList>
            <person name="Kadnikov V.V."/>
            <person name="Mardanov A.V."/>
            <person name="Beletsky A.V."/>
            <person name="Karnachuk O.V."/>
            <person name="Ravin N.V."/>
        </authorList>
    </citation>
    <scope>NUCLEOTIDE SEQUENCE [LARGE SCALE GENOMIC DNA]</scope>
    <source>
        <strain evidence="10">BY38</strain>
    </source>
</reference>
<dbReference type="InterPro" id="IPR036291">
    <property type="entry name" value="NAD(P)-bd_dom_sf"/>
</dbReference>
<evidence type="ECO:0000313" key="10">
    <source>
        <dbReference type="EMBL" id="RFT16434.1"/>
    </source>
</evidence>
<feature type="domain" description="RCK C-terminal" evidence="9">
    <location>
        <begin position="572"/>
        <end position="657"/>
    </location>
</feature>
<feature type="transmembrane region" description="Helical" evidence="7">
    <location>
        <begin position="30"/>
        <end position="49"/>
    </location>
</feature>
<feature type="transmembrane region" description="Helical" evidence="7">
    <location>
        <begin position="295"/>
        <end position="318"/>
    </location>
</feature>
<dbReference type="InterPro" id="IPR038770">
    <property type="entry name" value="Na+/solute_symporter_sf"/>
</dbReference>
<dbReference type="GO" id="GO:0006813">
    <property type="term" value="P:potassium ion transport"/>
    <property type="evidence" value="ECO:0007669"/>
    <property type="project" value="InterPro"/>
</dbReference>
<feature type="transmembrane region" description="Helical" evidence="7">
    <location>
        <begin position="55"/>
        <end position="74"/>
    </location>
</feature>
<accession>A0A3E2BNZ6</accession>
<dbReference type="SUPFAM" id="SSF51735">
    <property type="entry name" value="NAD(P)-binding Rossmann-fold domains"/>
    <property type="match status" value="1"/>
</dbReference>
<evidence type="ECO:0000259" key="9">
    <source>
        <dbReference type="PROSITE" id="PS51202"/>
    </source>
</evidence>
<evidence type="ECO:0000256" key="2">
    <source>
        <dbReference type="ARBA" id="ARBA00005551"/>
    </source>
</evidence>
<dbReference type="GO" id="GO:0016020">
    <property type="term" value="C:membrane"/>
    <property type="evidence" value="ECO:0007669"/>
    <property type="project" value="UniProtKB-SubCell"/>
</dbReference>
<dbReference type="PROSITE" id="PS51201">
    <property type="entry name" value="RCK_N"/>
    <property type="match status" value="1"/>
</dbReference>
<feature type="transmembrane region" description="Helical" evidence="7">
    <location>
        <begin position="175"/>
        <end position="197"/>
    </location>
</feature>
<dbReference type="GO" id="GO:0008324">
    <property type="term" value="F:monoatomic cation transmembrane transporter activity"/>
    <property type="evidence" value="ECO:0007669"/>
    <property type="project" value="InterPro"/>
</dbReference>
<dbReference type="Pfam" id="PF02080">
    <property type="entry name" value="TrkA_C"/>
    <property type="match status" value="1"/>
</dbReference>
<keyword evidence="5 7" id="KW-1133">Transmembrane helix</keyword>
<dbReference type="InterPro" id="IPR003148">
    <property type="entry name" value="RCK_N"/>
</dbReference>
<dbReference type="PROSITE" id="PS51202">
    <property type="entry name" value="RCK_C"/>
    <property type="match status" value="1"/>
</dbReference>
<keyword evidence="6 7" id="KW-0472">Membrane</keyword>
<feature type="transmembrane region" description="Helical" evidence="7">
    <location>
        <begin position="356"/>
        <end position="377"/>
    </location>
</feature>
<dbReference type="EMBL" id="QUAH01000003">
    <property type="protein sequence ID" value="RFT16434.1"/>
    <property type="molecule type" value="Genomic_DNA"/>
</dbReference>
<feature type="transmembrane region" description="Helical" evidence="7">
    <location>
        <begin position="147"/>
        <end position="169"/>
    </location>
</feature>
<dbReference type="Proteomes" id="UP000257323">
    <property type="component" value="Unassembled WGS sequence"/>
</dbReference>
<dbReference type="Gene3D" id="3.40.50.720">
    <property type="entry name" value="NAD(P)-binding Rossmann-like Domain"/>
    <property type="match status" value="1"/>
</dbReference>
<feature type="transmembrane region" description="Helical" evidence="7">
    <location>
        <begin position="6"/>
        <end position="23"/>
    </location>
</feature>
<dbReference type="PANTHER" id="PTHR42751:SF3">
    <property type="entry name" value="SODIUM_GLUTAMATE SYMPORTER"/>
    <property type="match status" value="1"/>
</dbReference>
<dbReference type="GO" id="GO:0015297">
    <property type="term" value="F:antiporter activity"/>
    <property type="evidence" value="ECO:0007669"/>
    <property type="project" value="InterPro"/>
</dbReference>
<evidence type="ECO:0000256" key="4">
    <source>
        <dbReference type="ARBA" id="ARBA00022692"/>
    </source>
</evidence>
<dbReference type="Gene3D" id="3.30.70.1450">
    <property type="entry name" value="Regulator of K+ conductance, C-terminal domain"/>
    <property type="match status" value="1"/>
</dbReference>
<protein>
    <submittedName>
        <fullName evidence="10">Glutathione-regulated potassium-efflux system protein KefC</fullName>
    </submittedName>
</protein>
<keyword evidence="4 7" id="KW-0812">Transmembrane</keyword>
<dbReference type="InterPro" id="IPR036721">
    <property type="entry name" value="RCK_C_sf"/>
</dbReference>
<feature type="transmembrane region" description="Helical" evidence="7">
    <location>
        <begin position="325"/>
        <end position="344"/>
    </location>
</feature>
<organism evidence="10 11">
    <name type="scientific">Candidatus Saccharicenans subterraneus</name>
    <dbReference type="NCBI Taxonomy" id="2508984"/>
    <lineage>
        <taxon>Bacteria</taxon>
        <taxon>Candidatus Aminicenantota</taxon>
        <taxon>Candidatus Aminicenantia</taxon>
        <taxon>Candidatus Aminicenantales</taxon>
        <taxon>Candidatus Saccharicenantaceae</taxon>
        <taxon>Candidatus Saccharicenans</taxon>
    </lineage>
</organism>
<evidence type="ECO:0000256" key="1">
    <source>
        <dbReference type="ARBA" id="ARBA00004141"/>
    </source>
</evidence>
<proteinExistence type="inferred from homology"/>
<dbReference type="AlphaFoldDB" id="A0A3E2BNZ6"/>
<dbReference type="InterPro" id="IPR006153">
    <property type="entry name" value="Cation/H_exchanger_TM"/>
</dbReference>
<gene>
    <name evidence="10" type="ORF">OP8BY_1612</name>
</gene>
<feature type="domain" description="RCK N-terminal" evidence="8">
    <location>
        <begin position="405"/>
        <end position="522"/>
    </location>
</feature>
<dbReference type="Gene3D" id="1.20.1530.20">
    <property type="match status" value="1"/>
</dbReference>
<name>A0A3E2BNZ6_9BACT</name>
<dbReference type="GO" id="GO:1902600">
    <property type="term" value="P:proton transmembrane transport"/>
    <property type="evidence" value="ECO:0007669"/>
    <property type="project" value="InterPro"/>
</dbReference>